<dbReference type="EMBL" id="CP032549">
    <property type="protein sequence ID" value="QIV88025.1"/>
    <property type="molecule type" value="Genomic_DNA"/>
</dbReference>
<evidence type="ECO:0000313" key="3">
    <source>
        <dbReference type="EMBL" id="QIV88025.1"/>
    </source>
</evidence>
<keyword evidence="4" id="KW-1185">Reference proteome</keyword>
<dbReference type="SUPFAM" id="SSF51658">
    <property type="entry name" value="Xylose isomerase-like"/>
    <property type="match status" value="1"/>
</dbReference>
<dbReference type="PANTHER" id="PTHR12110">
    <property type="entry name" value="HYDROXYPYRUVATE ISOMERASE"/>
    <property type="match status" value="1"/>
</dbReference>
<dbReference type="InterPro" id="IPR047715">
    <property type="entry name" value="EboA_dom"/>
</dbReference>
<keyword evidence="1" id="KW-0119">Carbohydrate metabolism</keyword>
<reference evidence="3 4" key="1">
    <citation type="submission" date="2018-09" db="EMBL/GenBank/DDBJ databases">
        <title>Glutamicibacter mishrai S5-52T (LMG 29155T = KCTC 39846T).</title>
        <authorList>
            <person name="Das S.K."/>
        </authorList>
    </citation>
    <scope>NUCLEOTIDE SEQUENCE [LARGE SCALE GENOMIC DNA]</scope>
    <source>
        <strain evidence="3 4">S5-52</strain>
    </source>
</reference>
<name>A0A6H0SNV3_9MICC</name>
<protein>
    <submittedName>
        <fullName evidence="3">Sugar phosphate isomerase/epimerase</fullName>
    </submittedName>
</protein>
<proteinExistence type="predicted"/>
<gene>
    <name evidence="3" type="ORF">D3791_13465</name>
</gene>
<evidence type="ECO:0000313" key="4">
    <source>
        <dbReference type="Proteomes" id="UP000502331"/>
    </source>
</evidence>
<evidence type="ECO:0000256" key="1">
    <source>
        <dbReference type="ARBA" id="ARBA00023277"/>
    </source>
</evidence>
<keyword evidence="3" id="KW-0413">Isomerase</keyword>
<dbReference type="InterPro" id="IPR013022">
    <property type="entry name" value="Xyl_isomerase-like_TIM-brl"/>
</dbReference>
<sequence length="493" mass="53812">MPFAVGYGTNGWADHPLPVAIPLLAEQGYTAIALTLGHPHIDPFAEDLTSQLAEIRTLLERYQMRVVVETGTRFLLDPKRKHRPTLVDQEAEARMNFLRRAIDIARALDAECVSFFSGVIPEGTKSSEGWDLLVKRLADLVRYAAEREVRLSLEPEPGMLVETVADALRLRSELGDPDALGITVDIGHCVVVEPGGVQGALQQAGALLANVQLDDMLAHAHEHLPFGQGIVDLPQALSTLAEMNYQGVAAVELPRHSWDAPALAESSLRAISQAWSEAKTQSAHGRWLSDALAAIANDPRCLPQIFALAGRTVARTPINAQADPTGVIFGMRVDHARADLIAELFTVQDPEALAQHLRDLYYRGDSAERRGVLRGLNKLVDSGRQLEDRMINTGLEITGDALRTNETSLVAAAVGAFGAAHLDQHAWRHAVLKLVFMGVSLRAVQDLHVRADEELARMAKDFAAERRAANRSIPEDVALLTELPIYSERSDEG</sequence>
<dbReference type="InterPro" id="IPR036237">
    <property type="entry name" value="Xyl_isomerase-like_sf"/>
</dbReference>
<dbReference type="AlphaFoldDB" id="A0A6H0SNV3"/>
<dbReference type="Gene3D" id="3.20.20.150">
    <property type="entry name" value="Divalent-metal-dependent TIM barrel enzymes"/>
    <property type="match status" value="1"/>
</dbReference>
<dbReference type="Pfam" id="PF01261">
    <property type="entry name" value="AP_endonuc_2"/>
    <property type="match status" value="1"/>
</dbReference>
<dbReference type="PANTHER" id="PTHR12110:SF52">
    <property type="entry name" value="XYLOSE ISOMERASE"/>
    <property type="match status" value="1"/>
</dbReference>
<dbReference type="InterPro" id="IPR050312">
    <property type="entry name" value="IolE/XylAMocC-like"/>
</dbReference>
<feature type="domain" description="Xylose isomerase-like TIM barrel" evidence="2">
    <location>
        <begin position="23"/>
        <end position="271"/>
    </location>
</feature>
<dbReference type="Proteomes" id="UP000502331">
    <property type="component" value="Chromosome"/>
</dbReference>
<accession>A0A6H0SNV3</accession>
<dbReference type="NCBIfam" id="NF035938">
    <property type="entry name" value="EboA_domain"/>
    <property type="match status" value="1"/>
</dbReference>
<organism evidence="3 4">
    <name type="scientific">Glutamicibacter mishrai</name>
    <dbReference type="NCBI Taxonomy" id="1775880"/>
    <lineage>
        <taxon>Bacteria</taxon>
        <taxon>Bacillati</taxon>
        <taxon>Actinomycetota</taxon>
        <taxon>Actinomycetes</taxon>
        <taxon>Micrococcales</taxon>
        <taxon>Micrococcaceae</taxon>
        <taxon>Glutamicibacter</taxon>
    </lineage>
</organism>
<dbReference type="GO" id="GO:0016853">
    <property type="term" value="F:isomerase activity"/>
    <property type="evidence" value="ECO:0007669"/>
    <property type="project" value="UniProtKB-KW"/>
</dbReference>
<evidence type="ECO:0000259" key="2">
    <source>
        <dbReference type="Pfam" id="PF01261"/>
    </source>
</evidence>